<name>A0A9N9GK24_9GLOM</name>
<evidence type="ECO:0000313" key="2">
    <source>
        <dbReference type="Proteomes" id="UP000789831"/>
    </source>
</evidence>
<reference evidence="1" key="1">
    <citation type="submission" date="2021-06" db="EMBL/GenBank/DDBJ databases">
        <authorList>
            <person name="Kallberg Y."/>
            <person name="Tangrot J."/>
            <person name="Rosling A."/>
        </authorList>
    </citation>
    <scope>NUCLEOTIDE SEQUENCE</scope>
    <source>
        <strain evidence="1">MT106</strain>
    </source>
</reference>
<accession>A0A9N9GK24</accession>
<gene>
    <name evidence="1" type="ORF">AGERDE_LOCUS9620</name>
</gene>
<dbReference type="EMBL" id="CAJVPL010002483">
    <property type="protein sequence ID" value="CAG8611595.1"/>
    <property type="molecule type" value="Genomic_DNA"/>
</dbReference>
<evidence type="ECO:0000313" key="1">
    <source>
        <dbReference type="EMBL" id="CAG8611595.1"/>
    </source>
</evidence>
<dbReference type="Proteomes" id="UP000789831">
    <property type="component" value="Unassembled WGS sequence"/>
</dbReference>
<dbReference type="AlphaFoldDB" id="A0A9N9GK24"/>
<sequence length="53" mass="5981">YQSHTSTKTIFGDGLPDAEKGQQGIPGIVSNTTLNQYRYKFLTIFGEIMWNRG</sequence>
<organism evidence="1 2">
    <name type="scientific">Ambispora gerdemannii</name>
    <dbReference type="NCBI Taxonomy" id="144530"/>
    <lineage>
        <taxon>Eukaryota</taxon>
        <taxon>Fungi</taxon>
        <taxon>Fungi incertae sedis</taxon>
        <taxon>Mucoromycota</taxon>
        <taxon>Glomeromycotina</taxon>
        <taxon>Glomeromycetes</taxon>
        <taxon>Archaeosporales</taxon>
        <taxon>Ambisporaceae</taxon>
        <taxon>Ambispora</taxon>
    </lineage>
</organism>
<comment type="caution">
    <text evidence="1">The sequence shown here is derived from an EMBL/GenBank/DDBJ whole genome shotgun (WGS) entry which is preliminary data.</text>
</comment>
<feature type="non-terminal residue" evidence="1">
    <location>
        <position position="53"/>
    </location>
</feature>
<keyword evidence="2" id="KW-1185">Reference proteome</keyword>
<protein>
    <submittedName>
        <fullName evidence="1">7913_t:CDS:1</fullName>
    </submittedName>
</protein>
<proteinExistence type="predicted"/>